<name>A0A640KV37_LEITA</name>
<gene>
    <name evidence="3" type="ORF">LtaPh_3605700</name>
</gene>
<keyword evidence="1" id="KW-0175">Coiled coil</keyword>
<proteinExistence type="predicted"/>
<evidence type="ECO:0000313" key="3">
    <source>
        <dbReference type="EMBL" id="GET93121.1"/>
    </source>
</evidence>
<dbReference type="OrthoDB" id="277356at2759"/>
<reference evidence="3" key="1">
    <citation type="submission" date="2019-11" db="EMBL/GenBank/DDBJ databases">
        <title>Leishmania tarentolae CDS.</title>
        <authorList>
            <person name="Goto Y."/>
            <person name="Yamagishi J."/>
        </authorList>
    </citation>
    <scope>NUCLEOTIDE SEQUENCE [LARGE SCALE GENOMIC DNA]</scope>
    <source>
        <strain evidence="3">Parrot Tar II</strain>
    </source>
</reference>
<comment type="caution">
    <text evidence="3">The sequence shown here is derived from an EMBL/GenBank/DDBJ whole genome shotgun (WGS) entry which is preliminary data.</text>
</comment>
<protein>
    <submittedName>
        <fullName evidence="3">Uncharacterized protein</fullName>
    </submittedName>
</protein>
<feature type="region of interest" description="Disordered" evidence="2">
    <location>
        <begin position="190"/>
        <end position="212"/>
    </location>
</feature>
<accession>A0A640KV37</accession>
<dbReference type="Proteomes" id="UP000419144">
    <property type="component" value="Unassembled WGS sequence"/>
</dbReference>
<dbReference type="EMBL" id="BLBS01000057">
    <property type="protein sequence ID" value="GET93121.1"/>
    <property type="molecule type" value="Genomic_DNA"/>
</dbReference>
<organism evidence="3 4">
    <name type="scientific">Leishmania tarentolae</name>
    <name type="common">Sauroleishmania tarentolae</name>
    <dbReference type="NCBI Taxonomy" id="5689"/>
    <lineage>
        <taxon>Eukaryota</taxon>
        <taxon>Discoba</taxon>
        <taxon>Euglenozoa</taxon>
        <taxon>Kinetoplastea</taxon>
        <taxon>Metakinetoplastina</taxon>
        <taxon>Trypanosomatida</taxon>
        <taxon>Trypanosomatidae</taxon>
        <taxon>Leishmaniinae</taxon>
        <taxon>Leishmania</taxon>
        <taxon>lizard Leishmania</taxon>
    </lineage>
</organism>
<feature type="coiled-coil region" evidence="1">
    <location>
        <begin position="121"/>
        <end position="148"/>
    </location>
</feature>
<dbReference type="AlphaFoldDB" id="A0A640KV37"/>
<keyword evidence="4" id="KW-1185">Reference proteome</keyword>
<evidence type="ECO:0000313" key="4">
    <source>
        <dbReference type="Proteomes" id="UP000419144"/>
    </source>
</evidence>
<sequence length="315" mass="36721">MGCDNALVMFLLSTLFDKKKKMVYSFYYSPFSSVVSPQLHLNCAKICGFARIFLLLPFRFLSAINFKMAATSYDRDTAVKAAEENYSLRKRLARMEWEEEKLRREVEYESRIEEAADTGANDRMRSRNSALQNEIAGLESQLKELRMVNVTDLQHKYTRLDNRRAYLLNEIAGLRRILANQSKDVKRATQTVNSQHELRRQNNEQHASSLDDIQMFRKKRESLAVETQRLIAKEHRLTKELETLPVPGEDQEVAASRLREDNEKKDHIIAQLEGSLKEKQLRAGAQPLESNPVADIQHLREEYVQLNDQLKRRRH</sequence>
<evidence type="ECO:0000256" key="2">
    <source>
        <dbReference type="SAM" id="MobiDB-lite"/>
    </source>
</evidence>
<dbReference type="VEuPathDB" id="TriTrypDB:LtaPh_3605700"/>
<evidence type="ECO:0000256" key="1">
    <source>
        <dbReference type="SAM" id="Coils"/>
    </source>
</evidence>